<evidence type="ECO:0000313" key="2">
    <source>
        <dbReference type="Proteomes" id="UP001302222"/>
    </source>
</evidence>
<comment type="caution">
    <text evidence="1">The sequence shown here is derived from an EMBL/GenBank/DDBJ whole genome shotgun (WGS) entry which is preliminary data.</text>
</comment>
<accession>A0ABU5SLE3</accession>
<name>A0ABU5SLE3_9BACT</name>
<evidence type="ECO:0008006" key="3">
    <source>
        <dbReference type="Google" id="ProtNLM"/>
    </source>
</evidence>
<evidence type="ECO:0000313" key="1">
    <source>
        <dbReference type="EMBL" id="MEA5428012.1"/>
    </source>
</evidence>
<gene>
    <name evidence="1" type="ORF">VB798_15570</name>
</gene>
<dbReference type="EMBL" id="JAYGIM010000012">
    <property type="protein sequence ID" value="MEA5428012.1"/>
    <property type="molecule type" value="Genomic_DNA"/>
</dbReference>
<sequence>MMFVMISFLSKAQYEKGSKFWQVEGTFSGVSSSIKNKDFNFYDAESNSHSIGLSFKRAVFKEDYLAKGWSVDYNLFSGKSSVSSPKNESQTYIHNIGVGYFVDKFKPLSKSLAIYGEVNGKIGYSFVNGSPTYTSVDGSSTHGSDSYNIGAGVNFGVRYFLKKNLFINGETSLLNLNVSHSTSPIKQTNVYFNTIMNVSSLSISIGKSF</sequence>
<dbReference type="RefSeq" id="WP_323259945.1">
    <property type="nucleotide sequence ID" value="NZ_JAYGIM010000012.1"/>
</dbReference>
<reference evidence="1 2" key="1">
    <citation type="submission" date="2023-12" db="EMBL/GenBank/DDBJ databases">
        <title>Novel species of the genus Arcicella isolated from rivers.</title>
        <authorList>
            <person name="Lu H."/>
        </authorList>
    </citation>
    <scope>NUCLEOTIDE SEQUENCE [LARGE SCALE GENOMIC DNA]</scope>
    <source>
        <strain evidence="1 2">DC25W</strain>
    </source>
</reference>
<dbReference type="Proteomes" id="UP001302222">
    <property type="component" value="Unassembled WGS sequence"/>
</dbReference>
<proteinExistence type="predicted"/>
<organism evidence="1 2">
    <name type="scientific">Arcicella lustrica</name>
    <dbReference type="NCBI Taxonomy" id="2984196"/>
    <lineage>
        <taxon>Bacteria</taxon>
        <taxon>Pseudomonadati</taxon>
        <taxon>Bacteroidota</taxon>
        <taxon>Cytophagia</taxon>
        <taxon>Cytophagales</taxon>
        <taxon>Flectobacillaceae</taxon>
        <taxon>Arcicella</taxon>
    </lineage>
</organism>
<protein>
    <recommendedName>
        <fullName evidence="3">Outer membrane protein beta-barrel domain-containing protein</fullName>
    </recommendedName>
</protein>
<keyword evidence="2" id="KW-1185">Reference proteome</keyword>